<dbReference type="OrthoDB" id="6630201at2"/>
<reference evidence="2 3" key="1">
    <citation type="submission" date="2018-09" db="EMBL/GenBank/DDBJ databases">
        <title>Draft genome sequence of Buttiauxella izardii CCUG 35510T.</title>
        <authorList>
            <person name="Salva-Serra F."/>
            <person name="Marathe N."/>
            <person name="Moore E."/>
            <person name="Stadler-Svensson L."/>
            <person name="Engstrom-Jakobsson H."/>
        </authorList>
    </citation>
    <scope>NUCLEOTIDE SEQUENCE [LARGE SCALE GENOMIC DNA]</scope>
    <source>
        <strain evidence="2 3">CCUG 35510</strain>
    </source>
</reference>
<dbReference type="InterPro" id="IPR029463">
    <property type="entry name" value="Lys_MEP"/>
</dbReference>
<dbReference type="Proteomes" id="UP000276295">
    <property type="component" value="Unassembled WGS sequence"/>
</dbReference>
<dbReference type="Gene3D" id="3.40.390.10">
    <property type="entry name" value="Collagenase (Catalytic Domain)"/>
    <property type="match status" value="1"/>
</dbReference>
<dbReference type="RefSeq" id="WP_120066293.1">
    <property type="nucleotide sequence ID" value="NZ_QZWH01000051.1"/>
</dbReference>
<accession>A0A3A5JKV4</accession>
<dbReference type="AlphaFoldDB" id="A0A3A5JKV4"/>
<proteinExistence type="predicted"/>
<gene>
    <name evidence="2" type="ORF">D6029_19135</name>
</gene>
<protein>
    <recommendedName>
        <fullName evidence="1">Lysine-specific metallo-endopeptidase domain-containing protein</fullName>
    </recommendedName>
</protein>
<feature type="domain" description="Lysine-specific metallo-endopeptidase" evidence="1">
    <location>
        <begin position="48"/>
        <end position="257"/>
    </location>
</feature>
<keyword evidence="3" id="KW-1185">Reference proteome</keyword>
<evidence type="ECO:0000313" key="3">
    <source>
        <dbReference type="Proteomes" id="UP000276295"/>
    </source>
</evidence>
<dbReference type="GO" id="GO:0004222">
    <property type="term" value="F:metalloendopeptidase activity"/>
    <property type="evidence" value="ECO:0007669"/>
    <property type="project" value="InterPro"/>
</dbReference>
<sequence length="260" mass="29625">MSNERKSTKGTSEKKKQCVKEAKVTNQFKKMMDEALEATKKVLEQRKKDLSEEGWNDAKRAEFEEIFGIQGSSIISVDGEDEKKKTKAADPGSPMDPFIEIRTISAHEFVQESVERLLAMFEKISTTGNAENDDPTLNGNFFNKTHLKKGSASVTADQTSFLDPDRYKEVLKINIFQNFVCKSLMGFDSQVSTLCHELSHFYRSGENGKDGGMGTEDMPTKGGYDPNKKYYEFASILKKWKSQYVFKNSYNVEQYFEIEL</sequence>
<organism evidence="2 3">
    <name type="scientific">Buttiauxella izardii</name>
    <dbReference type="NCBI Taxonomy" id="82991"/>
    <lineage>
        <taxon>Bacteria</taxon>
        <taxon>Pseudomonadati</taxon>
        <taxon>Pseudomonadota</taxon>
        <taxon>Gammaproteobacteria</taxon>
        <taxon>Enterobacterales</taxon>
        <taxon>Enterobacteriaceae</taxon>
        <taxon>Buttiauxella</taxon>
    </lineage>
</organism>
<comment type="caution">
    <text evidence="2">The sequence shown here is derived from an EMBL/GenBank/DDBJ whole genome shotgun (WGS) entry which is preliminary data.</text>
</comment>
<dbReference type="SMART" id="SM01351">
    <property type="entry name" value="Aspzincin_M35"/>
    <property type="match status" value="1"/>
</dbReference>
<evidence type="ECO:0000313" key="2">
    <source>
        <dbReference type="EMBL" id="RJT19203.1"/>
    </source>
</evidence>
<dbReference type="InterPro" id="IPR024079">
    <property type="entry name" value="MetalloPept_cat_dom_sf"/>
</dbReference>
<evidence type="ECO:0000259" key="1">
    <source>
        <dbReference type="SMART" id="SM01351"/>
    </source>
</evidence>
<dbReference type="EMBL" id="QZWH01000051">
    <property type="protein sequence ID" value="RJT19203.1"/>
    <property type="molecule type" value="Genomic_DNA"/>
</dbReference>
<name>A0A3A5JKV4_9ENTR</name>